<keyword evidence="1" id="KW-0812">Transmembrane</keyword>
<proteinExistence type="predicted"/>
<feature type="transmembrane region" description="Helical" evidence="1">
    <location>
        <begin position="135"/>
        <end position="155"/>
    </location>
</feature>
<feature type="transmembrane region" description="Helical" evidence="1">
    <location>
        <begin position="68"/>
        <end position="89"/>
    </location>
</feature>
<feature type="transmembrane region" description="Helical" evidence="1">
    <location>
        <begin position="167"/>
        <end position="187"/>
    </location>
</feature>
<comment type="caution">
    <text evidence="2">The sequence shown here is derived from an EMBL/GenBank/DDBJ whole genome shotgun (WGS) entry which is preliminary data.</text>
</comment>
<keyword evidence="3" id="KW-1185">Reference proteome</keyword>
<dbReference type="EMBL" id="BAABAB010000002">
    <property type="protein sequence ID" value="GAA3603992.1"/>
    <property type="molecule type" value="Genomic_DNA"/>
</dbReference>
<accession>A0ABP6ZD53</accession>
<dbReference type="Proteomes" id="UP001501490">
    <property type="component" value="Unassembled WGS sequence"/>
</dbReference>
<protein>
    <submittedName>
        <fullName evidence="2">Uncharacterized protein</fullName>
    </submittedName>
</protein>
<reference evidence="3" key="1">
    <citation type="journal article" date="2019" name="Int. J. Syst. Evol. Microbiol.">
        <title>The Global Catalogue of Microorganisms (GCM) 10K type strain sequencing project: providing services to taxonomists for standard genome sequencing and annotation.</title>
        <authorList>
            <consortium name="The Broad Institute Genomics Platform"/>
            <consortium name="The Broad Institute Genome Sequencing Center for Infectious Disease"/>
            <person name="Wu L."/>
            <person name="Ma J."/>
        </authorList>
    </citation>
    <scope>NUCLEOTIDE SEQUENCE [LARGE SCALE GENOMIC DNA]</scope>
    <source>
        <strain evidence="3">JCM 16929</strain>
    </source>
</reference>
<sequence length="188" mass="19415">MGCFTGSSRALGRVSAAVTSNQSEPKRRVKIARDPLGMINSEGMITGTVVSAAAIAASAGHFEETRLLVTVFGTAFIYWLAHVHARTLGDAVKHHKHPMAALSESVAETWPILAAAVVPAVILVLVQLMGGTVLTAAWCAVIACMVLLTVYSFVAARRGGLGTAQSIGSAAIGAFLGLLIIALKAGLH</sequence>
<gene>
    <name evidence="2" type="ORF">GCM10022236_02150</name>
</gene>
<keyword evidence="1" id="KW-1133">Transmembrane helix</keyword>
<evidence type="ECO:0000256" key="1">
    <source>
        <dbReference type="SAM" id="Phobius"/>
    </source>
</evidence>
<name>A0ABP6ZD53_9ACTN</name>
<evidence type="ECO:0000313" key="3">
    <source>
        <dbReference type="Proteomes" id="UP001501490"/>
    </source>
</evidence>
<feature type="transmembrane region" description="Helical" evidence="1">
    <location>
        <begin position="110"/>
        <end position="129"/>
    </location>
</feature>
<evidence type="ECO:0000313" key="2">
    <source>
        <dbReference type="EMBL" id="GAA3603992.1"/>
    </source>
</evidence>
<keyword evidence="1" id="KW-0472">Membrane</keyword>
<feature type="transmembrane region" description="Helical" evidence="1">
    <location>
        <begin position="43"/>
        <end position="62"/>
    </location>
</feature>
<organism evidence="2 3">
    <name type="scientific">Microlunatus ginsengisoli</name>
    <dbReference type="NCBI Taxonomy" id="363863"/>
    <lineage>
        <taxon>Bacteria</taxon>
        <taxon>Bacillati</taxon>
        <taxon>Actinomycetota</taxon>
        <taxon>Actinomycetes</taxon>
        <taxon>Propionibacteriales</taxon>
        <taxon>Propionibacteriaceae</taxon>
        <taxon>Microlunatus</taxon>
    </lineage>
</organism>